<gene>
    <name evidence="3" type="ORF">UFOVP811_6</name>
</gene>
<proteinExistence type="predicted"/>
<feature type="region of interest" description="Disordered" evidence="2">
    <location>
        <begin position="276"/>
        <end position="302"/>
    </location>
</feature>
<accession>A0A6J5NTS9</accession>
<feature type="compositionally biased region" description="Polar residues" evidence="2">
    <location>
        <begin position="1"/>
        <end position="20"/>
    </location>
</feature>
<evidence type="ECO:0000256" key="1">
    <source>
        <dbReference type="SAM" id="Coils"/>
    </source>
</evidence>
<sequence>MNETQSQPDAGSQEAGSTPVAQKLGLLDQQSLSDLLKSGFLDEKEATPAKQEQAEPEAETEEPIVDSEVEAEVEADQPIEEEAEAEESSLSKGVQKRINKLVAAKKAAQAELEAQKSRLSELQKELETAKSSVPARQVDVSDVVERLSTLEQVKEERQRALDVILWCEENPDGGVITLPDGTEKDLTDQEVRSMKRLAIRRKEIELPARAEYLQQQSYVEGEVVKDFPWWSKPETEEYQTAQQILREFPELKKRRADWKHVAGLLVMGIKAYGEKKAQKKPTAPIKRAPAQPSIKAAPARTTQTDLQKAKQSFIRNNSRDGMTDVIKAMGLV</sequence>
<feature type="compositionally biased region" description="Low complexity" evidence="2">
    <location>
        <begin position="22"/>
        <end position="39"/>
    </location>
</feature>
<reference evidence="3" key="1">
    <citation type="submission" date="2020-04" db="EMBL/GenBank/DDBJ databases">
        <authorList>
            <person name="Chiriac C."/>
            <person name="Salcher M."/>
            <person name="Ghai R."/>
            <person name="Kavagutti S V."/>
        </authorList>
    </citation>
    <scope>NUCLEOTIDE SEQUENCE</scope>
</reference>
<evidence type="ECO:0000313" key="3">
    <source>
        <dbReference type="EMBL" id="CAB4163130.1"/>
    </source>
</evidence>
<feature type="compositionally biased region" description="Acidic residues" evidence="2">
    <location>
        <begin position="54"/>
        <end position="87"/>
    </location>
</feature>
<organism evidence="3">
    <name type="scientific">uncultured Caudovirales phage</name>
    <dbReference type="NCBI Taxonomy" id="2100421"/>
    <lineage>
        <taxon>Viruses</taxon>
        <taxon>Duplodnaviria</taxon>
        <taxon>Heunggongvirae</taxon>
        <taxon>Uroviricota</taxon>
        <taxon>Caudoviricetes</taxon>
        <taxon>Peduoviridae</taxon>
        <taxon>Maltschvirus</taxon>
        <taxon>Maltschvirus maltsch</taxon>
    </lineage>
</organism>
<evidence type="ECO:0000256" key="2">
    <source>
        <dbReference type="SAM" id="MobiDB-lite"/>
    </source>
</evidence>
<protein>
    <submittedName>
        <fullName evidence="3">Uncharacterized protein</fullName>
    </submittedName>
</protein>
<feature type="coiled-coil region" evidence="1">
    <location>
        <begin position="98"/>
        <end position="132"/>
    </location>
</feature>
<dbReference type="EMBL" id="LR796748">
    <property type="protein sequence ID" value="CAB4163130.1"/>
    <property type="molecule type" value="Genomic_DNA"/>
</dbReference>
<feature type="region of interest" description="Disordered" evidence="2">
    <location>
        <begin position="1"/>
        <end position="95"/>
    </location>
</feature>
<name>A0A6J5NTS9_9CAUD</name>
<keyword evidence="1" id="KW-0175">Coiled coil</keyword>